<name>A0AAD9D4J0_9STRA</name>
<dbReference type="SUPFAM" id="SSF53686">
    <property type="entry name" value="Tryptophan synthase beta subunit-like PLP-dependent enzymes"/>
    <property type="match status" value="1"/>
</dbReference>
<dbReference type="Pfam" id="PF14821">
    <property type="entry name" value="Thr_synth_N"/>
    <property type="match status" value="1"/>
</dbReference>
<dbReference type="InterPro" id="IPR037158">
    <property type="entry name" value="Thr_synth_N_sf"/>
</dbReference>
<evidence type="ECO:0000313" key="3">
    <source>
        <dbReference type="Proteomes" id="UP001224775"/>
    </source>
</evidence>
<sequence length="443" mass="49280">MQQRYKSTRGGTAQDDYSFEDALFSGYAPDGGLFVPVSLPSINREKDQYSLWSNMTFPELAYDVLRKFISPTEIDDANLKSICDKSFPLDAFDEECYIPIKDVGSSLHIAELFHGPTFCFKDFGMRPVINLLSYFAELRSRPITLLVSTTGDTGPAAVHAVNDASNPLLTILVHYPHGQISDFQRKQLTTLQSNYVKVASFEGGGDDMDWPIKETLLSSKSGGKDSGVGAAEGGRLFCGINSYNIGRPLVQMTLFIWIYLRMAEKLGLSPGDENSLIDMVLPTGAMGNLTGAYMAKQMGVPIGKLYCGVNINDITHRVIDRGEFHQQKIEKTLSEALNVEVPYNFERILFYLTGGNESLVKGWMETMDKTQQLTLNELWLKRLQQDFQSASITDDEMCNALRETYESSFEHYLCDPHTAVAVAAAKKLGVFVSMKVVAEEGHI</sequence>
<feature type="domain" description="Threonine synthase N-terminal" evidence="1">
    <location>
        <begin position="4"/>
        <end position="87"/>
    </location>
</feature>
<evidence type="ECO:0000313" key="2">
    <source>
        <dbReference type="EMBL" id="KAK1733751.1"/>
    </source>
</evidence>
<dbReference type="Proteomes" id="UP001224775">
    <property type="component" value="Unassembled WGS sequence"/>
</dbReference>
<evidence type="ECO:0000259" key="1">
    <source>
        <dbReference type="Pfam" id="PF14821"/>
    </source>
</evidence>
<keyword evidence="2" id="KW-0456">Lyase</keyword>
<reference evidence="2" key="1">
    <citation type="submission" date="2023-06" db="EMBL/GenBank/DDBJ databases">
        <title>Survivors Of The Sea: Transcriptome response of Skeletonema marinoi to long-term dormancy.</title>
        <authorList>
            <person name="Pinder M.I.M."/>
            <person name="Kourtchenko O."/>
            <person name="Robertson E.K."/>
            <person name="Larsson T."/>
            <person name="Maumus F."/>
            <person name="Osuna-Cruz C.M."/>
            <person name="Vancaester E."/>
            <person name="Stenow R."/>
            <person name="Vandepoele K."/>
            <person name="Ploug H."/>
            <person name="Bruchert V."/>
            <person name="Godhe A."/>
            <person name="Topel M."/>
        </authorList>
    </citation>
    <scope>NUCLEOTIDE SEQUENCE</scope>
    <source>
        <strain evidence="2">R05AC</strain>
    </source>
</reference>
<dbReference type="AlphaFoldDB" id="A0AAD9D4J0"/>
<proteinExistence type="predicted"/>
<dbReference type="EC" id="4.2.3.1" evidence="2"/>
<comment type="caution">
    <text evidence="2">The sequence shown here is derived from an EMBL/GenBank/DDBJ whole genome shotgun (WGS) entry which is preliminary data.</text>
</comment>
<dbReference type="InterPro" id="IPR051166">
    <property type="entry name" value="Threonine_Synthase"/>
</dbReference>
<gene>
    <name evidence="2" type="ORF">QTG54_015606</name>
</gene>
<dbReference type="InterPro" id="IPR029144">
    <property type="entry name" value="Thr_synth_N"/>
</dbReference>
<organism evidence="2 3">
    <name type="scientific">Skeletonema marinoi</name>
    <dbReference type="NCBI Taxonomy" id="267567"/>
    <lineage>
        <taxon>Eukaryota</taxon>
        <taxon>Sar</taxon>
        <taxon>Stramenopiles</taxon>
        <taxon>Ochrophyta</taxon>
        <taxon>Bacillariophyta</taxon>
        <taxon>Coscinodiscophyceae</taxon>
        <taxon>Thalassiosirophycidae</taxon>
        <taxon>Thalassiosirales</taxon>
        <taxon>Skeletonemataceae</taxon>
        <taxon>Skeletonema</taxon>
        <taxon>Skeletonema marinoi-dohrnii complex</taxon>
    </lineage>
</organism>
<dbReference type="Gene3D" id="3.40.50.1100">
    <property type="match status" value="2"/>
</dbReference>
<keyword evidence="3" id="KW-1185">Reference proteome</keyword>
<dbReference type="EMBL" id="JATAAI010000045">
    <property type="protein sequence ID" value="KAK1733751.1"/>
    <property type="molecule type" value="Genomic_DNA"/>
</dbReference>
<dbReference type="GO" id="GO:0009088">
    <property type="term" value="P:threonine biosynthetic process"/>
    <property type="evidence" value="ECO:0007669"/>
    <property type="project" value="TreeGrafter"/>
</dbReference>
<dbReference type="PANTHER" id="PTHR42690:SF1">
    <property type="entry name" value="THREONINE SYNTHASE-LIKE 2"/>
    <property type="match status" value="1"/>
</dbReference>
<dbReference type="PANTHER" id="PTHR42690">
    <property type="entry name" value="THREONINE SYNTHASE FAMILY MEMBER"/>
    <property type="match status" value="1"/>
</dbReference>
<dbReference type="InterPro" id="IPR036052">
    <property type="entry name" value="TrpB-like_PALP_sf"/>
</dbReference>
<accession>A0AAD9D4J0</accession>
<dbReference type="Gene3D" id="3.90.1380.10">
    <property type="entry name" value="Threonine synthase, N-terminal domain"/>
    <property type="match status" value="1"/>
</dbReference>
<protein>
    <submittedName>
        <fullName evidence="2">Threonine synthase</fullName>
        <ecNumber evidence="2">4.2.3.1</ecNumber>
    </submittedName>
</protein>
<dbReference type="GO" id="GO:0004795">
    <property type="term" value="F:threonine synthase activity"/>
    <property type="evidence" value="ECO:0007669"/>
    <property type="project" value="UniProtKB-EC"/>
</dbReference>